<dbReference type="Pfam" id="PF01522">
    <property type="entry name" value="Polysacc_deac_1"/>
    <property type="match status" value="1"/>
</dbReference>
<dbReference type="GO" id="GO:0046872">
    <property type="term" value="F:metal ion binding"/>
    <property type="evidence" value="ECO:0007669"/>
    <property type="project" value="UniProtKB-KW"/>
</dbReference>
<feature type="domain" description="NodB homology" evidence="4">
    <location>
        <begin position="110"/>
        <end position="290"/>
    </location>
</feature>
<dbReference type="RefSeq" id="WP_111321634.1">
    <property type="nucleotide sequence ID" value="NZ_BIFX01000001.1"/>
</dbReference>
<keyword evidence="2" id="KW-0378">Hydrolase</keyword>
<dbReference type="PROSITE" id="PS51677">
    <property type="entry name" value="NODB"/>
    <property type="match status" value="1"/>
</dbReference>
<sequence length="300" mass="32836">MSAHGRDNNHKPSFRFNKKLHLPIILLAILSVSLWAVGSFAAGIAAAEDEKNRALTITPTPGPSPTIVFTPTPTPTIEPTPSPTITGDSTPIGNPGNIPNVITNGSRNRLEIALTFDDGPHPQYTPQVLQILKRYNIKATFFCLGQMIQENPDLVRQEHQAGHVVASHSWSHPDLTTLSMDQLQKELKNTSDLIYNTIGERPTLVRPPYGSYNNNVVQVANSLSEKIIIWDVDTNDWQRKGVDSIVNTAFQEAGKGSIILMHDAGGERSQTIAALPRIIEGLKARGYSFVTVPELLSHMG</sequence>
<protein>
    <submittedName>
        <fullName evidence="5">Polysaccharide deacetylase family sporulation protein PdaB</fullName>
    </submittedName>
</protein>
<dbReference type="GO" id="GO:0016020">
    <property type="term" value="C:membrane"/>
    <property type="evidence" value="ECO:0007669"/>
    <property type="project" value="TreeGrafter"/>
</dbReference>
<name>A0A326UCV0_THEHA</name>
<organism evidence="5 6">
    <name type="scientific">Thermosporothrix hazakensis</name>
    <dbReference type="NCBI Taxonomy" id="644383"/>
    <lineage>
        <taxon>Bacteria</taxon>
        <taxon>Bacillati</taxon>
        <taxon>Chloroflexota</taxon>
        <taxon>Ktedonobacteria</taxon>
        <taxon>Ktedonobacterales</taxon>
        <taxon>Thermosporotrichaceae</taxon>
        <taxon>Thermosporothrix</taxon>
    </lineage>
</organism>
<dbReference type="InterPro" id="IPR011330">
    <property type="entry name" value="Glyco_hydro/deAcase_b/a-brl"/>
</dbReference>
<dbReference type="PANTHER" id="PTHR10587:SF133">
    <property type="entry name" value="CHITIN DEACETYLASE 1-RELATED"/>
    <property type="match status" value="1"/>
</dbReference>
<dbReference type="InterPro" id="IPR050248">
    <property type="entry name" value="Polysacc_deacetylase_ArnD"/>
</dbReference>
<evidence type="ECO:0000313" key="6">
    <source>
        <dbReference type="Proteomes" id="UP000248806"/>
    </source>
</evidence>
<evidence type="ECO:0000259" key="4">
    <source>
        <dbReference type="PROSITE" id="PS51677"/>
    </source>
</evidence>
<evidence type="ECO:0000313" key="5">
    <source>
        <dbReference type="EMBL" id="PZW32109.1"/>
    </source>
</evidence>
<accession>A0A326UCV0</accession>
<evidence type="ECO:0000256" key="2">
    <source>
        <dbReference type="ARBA" id="ARBA00022801"/>
    </source>
</evidence>
<reference evidence="5 6" key="1">
    <citation type="submission" date="2018-06" db="EMBL/GenBank/DDBJ databases">
        <title>Genomic Encyclopedia of Archaeal and Bacterial Type Strains, Phase II (KMG-II): from individual species to whole genera.</title>
        <authorList>
            <person name="Goeker M."/>
        </authorList>
    </citation>
    <scope>NUCLEOTIDE SEQUENCE [LARGE SCALE GENOMIC DNA]</scope>
    <source>
        <strain evidence="5 6">ATCC BAA-1881</strain>
    </source>
</reference>
<dbReference type="PANTHER" id="PTHR10587">
    <property type="entry name" value="GLYCOSYL TRANSFERASE-RELATED"/>
    <property type="match status" value="1"/>
</dbReference>
<dbReference type="OrthoDB" id="62208at2"/>
<dbReference type="Proteomes" id="UP000248806">
    <property type="component" value="Unassembled WGS sequence"/>
</dbReference>
<keyword evidence="1" id="KW-0479">Metal-binding</keyword>
<evidence type="ECO:0000256" key="1">
    <source>
        <dbReference type="ARBA" id="ARBA00022723"/>
    </source>
</evidence>
<gene>
    <name evidence="5" type="ORF">EI42_02136</name>
</gene>
<dbReference type="InterPro" id="IPR002509">
    <property type="entry name" value="NODB_dom"/>
</dbReference>
<dbReference type="GO" id="GO:0005975">
    <property type="term" value="P:carbohydrate metabolic process"/>
    <property type="evidence" value="ECO:0007669"/>
    <property type="project" value="InterPro"/>
</dbReference>
<dbReference type="EMBL" id="QKUF01000005">
    <property type="protein sequence ID" value="PZW32109.1"/>
    <property type="molecule type" value="Genomic_DNA"/>
</dbReference>
<proteinExistence type="predicted"/>
<evidence type="ECO:0000256" key="3">
    <source>
        <dbReference type="SAM" id="MobiDB-lite"/>
    </source>
</evidence>
<dbReference type="SUPFAM" id="SSF88713">
    <property type="entry name" value="Glycoside hydrolase/deacetylase"/>
    <property type="match status" value="1"/>
</dbReference>
<keyword evidence="6" id="KW-1185">Reference proteome</keyword>
<dbReference type="GO" id="GO:0016810">
    <property type="term" value="F:hydrolase activity, acting on carbon-nitrogen (but not peptide) bonds"/>
    <property type="evidence" value="ECO:0007669"/>
    <property type="project" value="InterPro"/>
</dbReference>
<feature type="compositionally biased region" description="Pro residues" evidence="3">
    <location>
        <begin position="72"/>
        <end position="82"/>
    </location>
</feature>
<dbReference type="AlphaFoldDB" id="A0A326UCV0"/>
<dbReference type="CDD" id="cd10917">
    <property type="entry name" value="CE4_NodB_like_6s_7s"/>
    <property type="match status" value="1"/>
</dbReference>
<comment type="caution">
    <text evidence="5">The sequence shown here is derived from an EMBL/GenBank/DDBJ whole genome shotgun (WGS) entry which is preliminary data.</text>
</comment>
<feature type="region of interest" description="Disordered" evidence="3">
    <location>
        <begin position="72"/>
        <end position="94"/>
    </location>
</feature>
<dbReference type="Gene3D" id="3.20.20.370">
    <property type="entry name" value="Glycoside hydrolase/deacetylase"/>
    <property type="match status" value="1"/>
</dbReference>